<keyword evidence="4" id="KW-1185">Reference proteome</keyword>
<dbReference type="PROSITE" id="PS51257">
    <property type="entry name" value="PROKAR_LIPOPROTEIN"/>
    <property type="match status" value="1"/>
</dbReference>
<organism evidence="3 4">
    <name type="scientific">Fibrella aquatilis</name>
    <dbReference type="NCBI Taxonomy" id="2817059"/>
    <lineage>
        <taxon>Bacteria</taxon>
        <taxon>Pseudomonadati</taxon>
        <taxon>Bacteroidota</taxon>
        <taxon>Cytophagia</taxon>
        <taxon>Cytophagales</taxon>
        <taxon>Spirosomataceae</taxon>
        <taxon>Fibrella</taxon>
    </lineage>
</organism>
<keyword evidence="1" id="KW-0732">Signal</keyword>
<dbReference type="PANTHER" id="PTHR32060">
    <property type="entry name" value="TAIL-SPECIFIC PROTEASE"/>
    <property type="match status" value="1"/>
</dbReference>
<feature type="domain" description="Tail specific protease" evidence="2">
    <location>
        <begin position="319"/>
        <end position="530"/>
    </location>
</feature>
<evidence type="ECO:0000259" key="2">
    <source>
        <dbReference type="SMART" id="SM00245"/>
    </source>
</evidence>
<dbReference type="SUPFAM" id="SSF52096">
    <property type="entry name" value="ClpP/crotonase"/>
    <property type="match status" value="1"/>
</dbReference>
<protein>
    <recommendedName>
        <fullName evidence="2">Tail specific protease domain-containing protein</fullName>
    </recommendedName>
</protein>
<dbReference type="InterPro" id="IPR029045">
    <property type="entry name" value="ClpP/crotonase-like_dom_sf"/>
</dbReference>
<dbReference type="InterPro" id="IPR005151">
    <property type="entry name" value="Tail-specific_protease"/>
</dbReference>
<evidence type="ECO:0000313" key="4">
    <source>
        <dbReference type="Proteomes" id="UP000664795"/>
    </source>
</evidence>
<feature type="chain" id="PRO_5037459302" description="Tail specific protease domain-containing protein" evidence="1">
    <location>
        <begin position="17"/>
        <end position="554"/>
    </location>
</feature>
<dbReference type="CDD" id="cd07562">
    <property type="entry name" value="Peptidase_S41_TRI"/>
    <property type="match status" value="1"/>
</dbReference>
<gene>
    <name evidence="3" type="ORF">J2I48_27150</name>
</gene>
<dbReference type="Pfam" id="PF03572">
    <property type="entry name" value="Peptidase_S41"/>
    <property type="match status" value="1"/>
</dbReference>
<evidence type="ECO:0000313" key="3">
    <source>
        <dbReference type="EMBL" id="MBO0934717.1"/>
    </source>
</evidence>
<dbReference type="Proteomes" id="UP000664795">
    <property type="component" value="Unassembled WGS sequence"/>
</dbReference>
<evidence type="ECO:0000256" key="1">
    <source>
        <dbReference type="SAM" id="SignalP"/>
    </source>
</evidence>
<dbReference type="RefSeq" id="WP_207338682.1">
    <property type="nucleotide sequence ID" value="NZ_JAFMYU010000036.1"/>
</dbReference>
<dbReference type="AlphaFoldDB" id="A0A939JZ56"/>
<proteinExistence type="predicted"/>
<dbReference type="EMBL" id="JAFMYU010000036">
    <property type="protein sequence ID" value="MBO0934717.1"/>
    <property type="molecule type" value="Genomic_DNA"/>
</dbReference>
<dbReference type="SMART" id="SM00245">
    <property type="entry name" value="TSPc"/>
    <property type="match status" value="1"/>
</dbReference>
<feature type="signal peptide" evidence="1">
    <location>
        <begin position="1"/>
        <end position="16"/>
    </location>
</feature>
<dbReference type="GO" id="GO:0006508">
    <property type="term" value="P:proteolysis"/>
    <property type="evidence" value="ECO:0007669"/>
    <property type="project" value="InterPro"/>
</dbReference>
<dbReference type="GO" id="GO:0008236">
    <property type="term" value="F:serine-type peptidase activity"/>
    <property type="evidence" value="ECO:0007669"/>
    <property type="project" value="InterPro"/>
</dbReference>
<dbReference type="Gene3D" id="3.90.226.10">
    <property type="entry name" value="2-enoyl-CoA Hydratase, Chain A, domain 1"/>
    <property type="match status" value="1"/>
</dbReference>
<accession>A0A939JZ56</accession>
<reference evidence="3 4" key="1">
    <citation type="submission" date="2021-03" db="EMBL/GenBank/DDBJ databases">
        <title>Fibrella sp. HMF5036 genome sequencing and assembly.</title>
        <authorList>
            <person name="Kang H."/>
            <person name="Kim H."/>
            <person name="Bae S."/>
            <person name="Joh K."/>
        </authorList>
    </citation>
    <scope>NUCLEOTIDE SEQUENCE [LARGE SCALE GENOMIC DNA]</scope>
    <source>
        <strain evidence="3 4">HMF5036</strain>
    </source>
</reference>
<comment type="caution">
    <text evidence="3">The sequence shown here is derived from an EMBL/GenBank/DDBJ whole genome shotgun (WGS) entry which is preliminary data.</text>
</comment>
<name>A0A939JZ56_9BACT</name>
<sequence length="554" mass="62050">MRYLLFILFIGSTACAQPLSDTQKLSSLCHIWGFLKYYHPAVATGKLDWDQRLIELLPAVQQAQNRAQLSALYDQLLTGLGPVKPCRKCLAEADLPMAHRRNLDMAFLADSTTLTTAVRERLMYLKDNRNQGANYYVQQVKGINNTTFENEKAYADMPLPDEAYRLLALFRYWNIIHYFFPYKYAIDSNWSDVLTKLIPVFRQADTEQRYQHSLYQLVATIQDSHGFIETVDKSRCLRCDLGTYWLPITIQLLDNKAIITQLHANSATLPRAIKVGTVISKVDGIAIKERIDILRNTTVASSEATLLRDIRHLICVGTTRQATLTITQNGQDTVVAMSRFLYSELDRKYAASSKAPTPVSKWLTDSIGYVNMGVLTSPRVDSVMKPLLTAKTIIFDLRNYPKGTYWLVKRYLTGQPTTFARFTGPDLRFPGVFSDVGSSELPGPVGKRFMGRVIVLVNEETQSHAEFTAMAFRTYSNTVLVGSPTAGADGNISWVPLPGGYRTAFSGIGVYYPDGRETQRIGIVPDVLVRPTAAGIGAGRDEVLERAVELASRR</sequence>
<dbReference type="GO" id="GO:0004175">
    <property type="term" value="F:endopeptidase activity"/>
    <property type="evidence" value="ECO:0007669"/>
    <property type="project" value="TreeGrafter"/>
</dbReference>
<dbReference type="PANTHER" id="PTHR32060:SF22">
    <property type="entry name" value="CARBOXYL-TERMINAL-PROCESSING PEPTIDASE 3, CHLOROPLASTIC"/>
    <property type="match status" value="1"/>
</dbReference>